<proteinExistence type="predicted"/>
<evidence type="ECO:0000256" key="1">
    <source>
        <dbReference type="ARBA" id="ARBA00023015"/>
    </source>
</evidence>
<dbReference type="InterPro" id="IPR018060">
    <property type="entry name" value="HTH_AraC"/>
</dbReference>
<dbReference type="SMART" id="SM00342">
    <property type="entry name" value="HTH_ARAC"/>
    <property type="match status" value="1"/>
</dbReference>
<keyword evidence="1" id="KW-0805">Transcription regulation</keyword>
<evidence type="ECO:0000256" key="2">
    <source>
        <dbReference type="ARBA" id="ARBA00023125"/>
    </source>
</evidence>
<dbReference type="AlphaFoldDB" id="A0A136A4P4"/>
<dbReference type="OrthoDB" id="345413at2"/>
<keyword evidence="3" id="KW-0804">Transcription</keyword>
<dbReference type="GO" id="GO:0043565">
    <property type="term" value="F:sequence-specific DNA binding"/>
    <property type="evidence" value="ECO:0007669"/>
    <property type="project" value="InterPro"/>
</dbReference>
<accession>A0A136A4P4</accession>
<dbReference type="PANTHER" id="PTHR43280:SF27">
    <property type="entry name" value="TRANSCRIPTIONAL REGULATOR MTLR"/>
    <property type="match status" value="1"/>
</dbReference>
<dbReference type="Proteomes" id="UP000070299">
    <property type="component" value="Unassembled WGS sequence"/>
</dbReference>
<dbReference type="PROSITE" id="PS00041">
    <property type="entry name" value="HTH_ARAC_FAMILY_1"/>
    <property type="match status" value="1"/>
</dbReference>
<dbReference type="RefSeq" id="WP_068374139.1">
    <property type="nucleotide sequence ID" value="NZ_LSNE01000003.1"/>
</dbReference>
<dbReference type="InterPro" id="IPR018062">
    <property type="entry name" value="HTH_AraC-typ_CS"/>
</dbReference>
<dbReference type="GO" id="GO:0003700">
    <property type="term" value="F:DNA-binding transcription factor activity"/>
    <property type="evidence" value="ECO:0007669"/>
    <property type="project" value="InterPro"/>
</dbReference>
<keyword evidence="4" id="KW-0812">Transmembrane</keyword>
<dbReference type="PANTHER" id="PTHR43280">
    <property type="entry name" value="ARAC-FAMILY TRANSCRIPTIONAL REGULATOR"/>
    <property type="match status" value="1"/>
</dbReference>
<organism evidence="6 7">
    <name type="scientific">Paraglaciecola hydrolytica</name>
    <dbReference type="NCBI Taxonomy" id="1799789"/>
    <lineage>
        <taxon>Bacteria</taxon>
        <taxon>Pseudomonadati</taxon>
        <taxon>Pseudomonadota</taxon>
        <taxon>Gammaproteobacteria</taxon>
        <taxon>Alteromonadales</taxon>
        <taxon>Alteromonadaceae</taxon>
        <taxon>Paraglaciecola</taxon>
    </lineage>
</organism>
<reference evidence="7" key="1">
    <citation type="submission" date="2016-02" db="EMBL/GenBank/DDBJ databases">
        <authorList>
            <person name="Schultz-Johansen M."/>
            <person name="Glaring M.A."/>
            <person name="Bech P.K."/>
            <person name="Stougaard P."/>
        </authorList>
    </citation>
    <scope>NUCLEOTIDE SEQUENCE [LARGE SCALE GENOMIC DNA]</scope>
    <source>
        <strain evidence="7">S66</strain>
    </source>
</reference>
<dbReference type="PROSITE" id="PS01124">
    <property type="entry name" value="HTH_ARAC_FAMILY_2"/>
    <property type="match status" value="1"/>
</dbReference>
<feature type="domain" description="HTH araC/xylS-type" evidence="5">
    <location>
        <begin position="280"/>
        <end position="380"/>
    </location>
</feature>
<keyword evidence="4" id="KW-0472">Membrane</keyword>
<evidence type="ECO:0000256" key="4">
    <source>
        <dbReference type="SAM" id="Phobius"/>
    </source>
</evidence>
<dbReference type="Gene3D" id="1.10.10.60">
    <property type="entry name" value="Homeodomain-like"/>
    <property type="match status" value="2"/>
</dbReference>
<feature type="transmembrane region" description="Helical" evidence="4">
    <location>
        <begin position="220"/>
        <end position="240"/>
    </location>
</feature>
<keyword evidence="7" id="KW-1185">Reference proteome</keyword>
<dbReference type="PRINTS" id="PR00032">
    <property type="entry name" value="HTHARAC"/>
</dbReference>
<dbReference type="EMBL" id="LSNE01000003">
    <property type="protein sequence ID" value="KXI30189.1"/>
    <property type="molecule type" value="Genomic_DNA"/>
</dbReference>
<name>A0A136A4P4_9ALTE</name>
<gene>
    <name evidence="6" type="ORF">AX660_09370</name>
</gene>
<evidence type="ECO:0000259" key="5">
    <source>
        <dbReference type="PROSITE" id="PS01124"/>
    </source>
</evidence>
<comment type="caution">
    <text evidence="6">The sequence shown here is derived from an EMBL/GenBank/DDBJ whole genome shotgun (WGS) entry which is preliminary data.</text>
</comment>
<dbReference type="SUPFAM" id="SSF46689">
    <property type="entry name" value="Homeodomain-like"/>
    <property type="match status" value="1"/>
</dbReference>
<dbReference type="InterPro" id="IPR009057">
    <property type="entry name" value="Homeodomain-like_sf"/>
</dbReference>
<evidence type="ECO:0000256" key="3">
    <source>
        <dbReference type="ARBA" id="ARBA00023163"/>
    </source>
</evidence>
<evidence type="ECO:0000313" key="6">
    <source>
        <dbReference type="EMBL" id="KXI30189.1"/>
    </source>
</evidence>
<sequence length="381" mass="44132">MLDFYKKALTGLVVTLLFSAVVTYLCVQHTFLNVALLPSEKSEIRWHPESLTDVHDGGTSISKLNDAHYSLDYEFTIHNIINYPSASIALVFEDHLGQPEFKDFSNFNRLSFMIKCSVPNELTFMVFTLDEQITQEQDFLTYRTPIAFFSCNDNWSQVELDLTRLELPQWWLEMFHLKFSMNDYQLDKVAKFQIGSTRQSPKEIATRVQISEMNLKGNDWLYIYLLAATLFVFWAAYLVWCFKQHAQALTAELKDKFLRERPLVAYRQLSMEPQRDKSQKALLQFMATNYANPELSLDIAMAETGVSRTKINDILKAELGFTFTGYLNKLRLTEAARLLADVDEANIAEIAYSVGYKNVSYFNKLFKEEYGCTPKTFKSYL</sequence>
<dbReference type="Pfam" id="PF12833">
    <property type="entry name" value="HTH_18"/>
    <property type="match status" value="1"/>
</dbReference>
<dbReference type="STRING" id="1799789.AX660_09370"/>
<protein>
    <submittedName>
        <fullName evidence="6">AraC family transcriptional regulator</fullName>
    </submittedName>
</protein>
<dbReference type="InterPro" id="IPR020449">
    <property type="entry name" value="Tscrpt_reg_AraC-type_HTH"/>
</dbReference>
<evidence type="ECO:0000313" key="7">
    <source>
        <dbReference type="Proteomes" id="UP000070299"/>
    </source>
</evidence>
<keyword evidence="2" id="KW-0238">DNA-binding</keyword>
<keyword evidence="4" id="KW-1133">Transmembrane helix</keyword>